<evidence type="ECO:0000313" key="4">
    <source>
        <dbReference type="Proteomes" id="UP001597151"/>
    </source>
</evidence>
<dbReference type="Proteomes" id="UP001597151">
    <property type="component" value="Unassembled WGS sequence"/>
</dbReference>
<proteinExistence type="inferred from homology"/>
<dbReference type="Pfam" id="PF02021">
    <property type="entry name" value="UPF0102"/>
    <property type="match status" value="1"/>
</dbReference>
<feature type="region of interest" description="Disordered" evidence="2">
    <location>
        <begin position="33"/>
        <end position="68"/>
    </location>
</feature>
<dbReference type="EMBL" id="JBHTKR010000007">
    <property type="protein sequence ID" value="MFD1196433.1"/>
    <property type="molecule type" value="Genomic_DNA"/>
</dbReference>
<evidence type="ECO:0000313" key="3">
    <source>
        <dbReference type="EMBL" id="MFD1196433.1"/>
    </source>
</evidence>
<gene>
    <name evidence="3" type="ORF">ACFQ3C_17305</name>
</gene>
<dbReference type="PANTHER" id="PTHR34039:SF1">
    <property type="entry name" value="UPF0102 PROTEIN YRAN"/>
    <property type="match status" value="1"/>
</dbReference>
<dbReference type="SUPFAM" id="SSF52980">
    <property type="entry name" value="Restriction endonuclease-like"/>
    <property type="match status" value="1"/>
</dbReference>
<dbReference type="InterPro" id="IPR003509">
    <property type="entry name" value="UPF0102_YraN-like"/>
</dbReference>
<dbReference type="RefSeq" id="WP_380794482.1">
    <property type="nucleotide sequence ID" value="NZ_JBHTKR010000007.1"/>
</dbReference>
<comment type="similarity">
    <text evidence="1">Belongs to the UPF0102 family.</text>
</comment>
<protein>
    <submittedName>
        <fullName evidence="3">YraN family protein</fullName>
    </submittedName>
</protein>
<accession>A0ABW3THD8</accession>
<dbReference type="InterPro" id="IPR011856">
    <property type="entry name" value="tRNA_endonuc-like_dom_sf"/>
</dbReference>
<evidence type="ECO:0000256" key="2">
    <source>
        <dbReference type="SAM" id="MobiDB-lite"/>
    </source>
</evidence>
<evidence type="ECO:0000256" key="1">
    <source>
        <dbReference type="ARBA" id="ARBA00006738"/>
    </source>
</evidence>
<dbReference type="Gene3D" id="3.40.1350.10">
    <property type="match status" value="1"/>
</dbReference>
<dbReference type="PANTHER" id="PTHR34039">
    <property type="entry name" value="UPF0102 PROTEIN YRAN"/>
    <property type="match status" value="1"/>
</dbReference>
<dbReference type="InterPro" id="IPR011335">
    <property type="entry name" value="Restrct_endonuc-II-like"/>
</dbReference>
<comment type="caution">
    <text evidence="3">The sequence shown here is derived from an EMBL/GenBank/DDBJ whole genome shotgun (WGS) entry which is preliminary data.</text>
</comment>
<organism evidence="3 4">
    <name type="scientific">Seohaeicola saemankumensis</name>
    <dbReference type="NCBI Taxonomy" id="481181"/>
    <lineage>
        <taxon>Bacteria</taxon>
        <taxon>Pseudomonadati</taxon>
        <taxon>Pseudomonadota</taxon>
        <taxon>Alphaproteobacteria</taxon>
        <taxon>Rhodobacterales</taxon>
        <taxon>Roseobacteraceae</taxon>
        <taxon>Seohaeicola</taxon>
    </lineage>
</organism>
<keyword evidence="4" id="KW-1185">Reference proteome</keyword>
<sequence>MTLRFDPAGVSARPVQLDLPLAMPLAAPLSMPGAPGLKSRATVSSQPKPCPKPSPKTPVASPSVQQARQTRGRLSYLSGLAAEDAVEKAYVQKGLKPVVRRWRGSRAEIDMIFSDGDALVFVEVKKSRSFDTALRSRGRAQCDRILEAATEFLGQTQRSQLTQMRFDLATVNSFGAHFILENAFALEC</sequence>
<reference evidence="4" key="1">
    <citation type="journal article" date="2019" name="Int. J. Syst. Evol. Microbiol.">
        <title>The Global Catalogue of Microorganisms (GCM) 10K type strain sequencing project: providing services to taxonomists for standard genome sequencing and annotation.</title>
        <authorList>
            <consortium name="The Broad Institute Genomics Platform"/>
            <consortium name="The Broad Institute Genome Sequencing Center for Infectious Disease"/>
            <person name="Wu L."/>
            <person name="Ma J."/>
        </authorList>
    </citation>
    <scope>NUCLEOTIDE SEQUENCE [LARGE SCALE GENOMIC DNA]</scope>
    <source>
        <strain evidence="4">CCUG 55328</strain>
    </source>
</reference>
<name>A0ABW3THD8_9RHOB</name>